<reference evidence="1" key="1">
    <citation type="submission" date="2019-10" db="EMBL/GenBank/DDBJ databases">
        <title>Description of Paenibacillus glebae sp. nov.</title>
        <authorList>
            <person name="Carlier A."/>
            <person name="Qi S."/>
        </authorList>
    </citation>
    <scope>NUCLEOTIDE SEQUENCE</scope>
    <source>
        <strain evidence="1">LMG 31456</strain>
    </source>
</reference>
<dbReference type="Proteomes" id="UP000641588">
    <property type="component" value="Unassembled WGS sequence"/>
</dbReference>
<evidence type="ECO:0000313" key="1">
    <source>
        <dbReference type="EMBL" id="NOU94899.1"/>
    </source>
</evidence>
<dbReference type="EMBL" id="WHOD01000066">
    <property type="protein sequence ID" value="NOU94899.1"/>
    <property type="molecule type" value="Genomic_DNA"/>
</dbReference>
<sequence length="90" mass="10671">MNYGDKHEITKDILLLFDWISLFERQDGSHFVRTKVSINETKNTMLARLNDASYGKDAMLYQCIIKGFLSIEEEFDDACNQIFWLHEELY</sequence>
<name>A0A972JZS6_9BACL</name>
<gene>
    <name evidence="1" type="ORF">GC093_16960</name>
</gene>
<dbReference type="AlphaFoldDB" id="A0A972JZS6"/>
<dbReference type="RefSeq" id="WP_171653118.1">
    <property type="nucleotide sequence ID" value="NZ_WHOD01000066.1"/>
</dbReference>
<accession>A0A972JZS6</accession>
<proteinExistence type="predicted"/>
<evidence type="ECO:0000313" key="2">
    <source>
        <dbReference type="Proteomes" id="UP000641588"/>
    </source>
</evidence>
<organism evidence="1 2">
    <name type="scientific">Paenibacillus foliorum</name>
    <dbReference type="NCBI Taxonomy" id="2654974"/>
    <lineage>
        <taxon>Bacteria</taxon>
        <taxon>Bacillati</taxon>
        <taxon>Bacillota</taxon>
        <taxon>Bacilli</taxon>
        <taxon>Bacillales</taxon>
        <taxon>Paenibacillaceae</taxon>
        <taxon>Paenibacillus</taxon>
    </lineage>
</organism>
<protein>
    <submittedName>
        <fullName evidence="1">Uncharacterized protein</fullName>
    </submittedName>
</protein>
<keyword evidence="2" id="KW-1185">Reference proteome</keyword>
<comment type="caution">
    <text evidence="1">The sequence shown here is derived from an EMBL/GenBank/DDBJ whole genome shotgun (WGS) entry which is preliminary data.</text>
</comment>